<dbReference type="InterPro" id="IPR058792">
    <property type="entry name" value="Beta-barrel_RND_2"/>
</dbReference>
<dbReference type="InterPro" id="IPR051909">
    <property type="entry name" value="MFP_Cation_Efflux"/>
</dbReference>
<dbReference type="Gene3D" id="2.40.50.100">
    <property type="match status" value="1"/>
</dbReference>
<organism evidence="6 7">
    <name type="scientific">Methylophilus aquaticus</name>
    <dbReference type="NCBI Taxonomy" id="1971610"/>
    <lineage>
        <taxon>Bacteria</taxon>
        <taxon>Pseudomonadati</taxon>
        <taxon>Pseudomonadota</taxon>
        <taxon>Betaproteobacteria</taxon>
        <taxon>Nitrosomonadales</taxon>
        <taxon>Methylophilaceae</taxon>
        <taxon>Methylophilus</taxon>
    </lineage>
</organism>
<feature type="domain" description="CzcB-like barrel-sandwich hybrid" evidence="5">
    <location>
        <begin position="68"/>
        <end position="217"/>
    </location>
</feature>
<protein>
    <submittedName>
        <fullName evidence="6">Efflux RND transporter periplasmic adaptor subunit</fullName>
    </submittedName>
</protein>
<dbReference type="Proteomes" id="UP001225906">
    <property type="component" value="Unassembled WGS sequence"/>
</dbReference>
<feature type="chain" id="PRO_5046942606" evidence="3">
    <location>
        <begin position="20"/>
        <end position="370"/>
    </location>
</feature>
<dbReference type="InterPro" id="IPR006143">
    <property type="entry name" value="RND_pump_MFP"/>
</dbReference>
<evidence type="ECO:0000259" key="5">
    <source>
        <dbReference type="Pfam" id="PF25973"/>
    </source>
</evidence>
<reference evidence="7" key="1">
    <citation type="journal article" date="2019" name="Int. J. Syst. Evol. Microbiol.">
        <title>The Global Catalogue of Microorganisms (GCM) 10K type strain sequencing project: providing services to taxonomists for standard genome sequencing and annotation.</title>
        <authorList>
            <consortium name="The Broad Institute Genomics Platform"/>
            <consortium name="The Broad Institute Genome Sequencing Center for Infectious Disease"/>
            <person name="Wu L."/>
            <person name="Ma J."/>
        </authorList>
    </citation>
    <scope>NUCLEOTIDE SEQUENCE [LARGE SCALE GENOMIC DNA]</scope>
    <source>
        <strain evidence="7">VKM B-3159</strain>
    </source>
</reference>
<dbReference type="InterPro" id="IPR058647">
    <property type="entry name" value="BSH_CzcB-like"/>
</dbReference>
<dbReference type="RefSeq" id="WP_306388448.1">
    <property type="nucleotide sequence ID" value="NZ_JAVCAP010000002.1"/>
</dbReference>
<keyword evidence="2" id="KW-0813">Transport</keyword>
<evidence type="ECO:0000259" key="4">
    <source>
        <dbReference type="Pfam" id="PF25954"/>
    </source>
</evidence>
<feature type="signal peptide" evidence="3">
    <location>
        <begin position="1"/>
        <end position="19"/>
    </location>
</feature>
<keyword evidence="7" id="KW-1185">Reference proteome</keyword>
<evidence type="ECO:0000313" key="7">
    <source>
        <dbReference type="Proteomes" id="UP001225906"/>
    </source>
</evidence>
<dbReference type="NCBIfam" id="TIGR01730">
    <property type="entry name" value="RND_mfp"/>
    <property type="match status" value="1"/>
</dbReference>
<proteinExistence type="inferred from homology"/>
<evidence type="ECO:0000313" key="6">
    <source>
        <dbReference type="EMBL" id="MDP8566746.1"/>
    </source>
</evidence>
<dbReference type="SUPFAM" id="SSF111369">
    <property type="entry name" value="HlyD-like secretion proteins"/>
    <property type="match status" value="1"/>
</dbReference>
<comment type="caution">
    <text evidence="6">The sequence shown here is derived from an EMBL/GenBank/DDBJ whole genome shotgun (WGS) entry which is preliminary data.</text>
</comment>
<dbReference type="PANTHER" id="PTHR30097:SF4">
    <property type="entry name" value="SLR6042 PROTEIN"/>
    <property type="match status" value="1"/>
</dbReference>
<keyword evidence="3" id="KW-0732">Signal</keyword>
<name>A0ABT9JQB2_9PROT</name>
<dbReference type="Pfam" id="PF25954">
    <property type="entry name" value="Beta-barrel_RND_2"/>
    <property type="match status" value="1"/>
</dbReference>
<dbReference type="PANTHER" id="PTHR30097">
    <property type="entry name" value="CATION EFFLUX SYSTEM PROTEIN CUSB"/>
    <property type="match status" value="1"/>
</dbReference>
<evidence type="ECO:0000256" key="1">
    <source>
        <dbReference type="ARBA" id="ARBA00009477"/>
    </source>
</evidence>
<evidence type="ECO:0000256" key="3">
    <source>
        <dbReference type="SAM" id="SignalP"/>
    </source>
</evidence>
<dbReference type="Gene3D" id="2.40.30.170">
    <property type="match status" value="1"/>
</dbReference>
<feature type="domain" description="CusB-like beta-barrel" evidence="4">
    <location>
        <begin position="220"/>
        <end position="291"/>
    </location>
</feature>
<dbReference type="EMBL" id="JAVCAP010000002">
    <property type="protein sequence ID" value="MDP8566746.1"/>
    <property type="molecule type" value="Genomic_DNA"/>
</dbReference>
<accession>A0ABT9JQB2</accession>
<sequence>MKKMLLALFTVCLSFTTQAANVLPLTILPLTAAQLKQMQVQWGLLQVQTSGRSASYPAEVVLPPAQMRVVTVAQAGLITQLNVSVGDTVRQGQIIGQLNSPDLVTLQSGYLQSETQARLHAQALKRDEELFRDGIISQRRMQETQSAYETSQALLNEHRQTLKLAGLSESQVRQLAQKRSMHNGIPIIAPMAGQVMAQHQQVGARVDMAMPIVTISNPKPLWLMIQVPIDQALALKPGTAVALPKQGLQAKVDTILRQLNKNSQTTQVRASITQGAEQLSVGQLVDVALVENTTQGTNASFAVPRNAVARQGEKAVIFTRQARGIAVVPVKIILEQAQQLTIQADVRGDEPIAVHGVAALKGHWLGMGGE</sequence>
<evidence type="ECO:0000256" key="2">
    <source>
        <dbReference type="ARBA" id="ARBA00022448"/>
    </source>
</evidence>
<gene>
    <name evidence="6" type="ORF">Q9291_02675</name>
</gene>
<comment type="similarity">
    <text evidence="1">Belongs to the membrane fusion protein (MFP) (TC 8.A.1) family.</text>
</comment>
<dbReference type="Pfam" id="PF25973">
    <property type="entry name" value="BSH_CzcB"/>
    <property type="match status" value="1"/>
</dbReference>